<dbReference type="InterPro" id="IPR050469">
    <property type="entry name" value="Diguanylate_Cyclase"/>
</dbReference>
<evidence type="ECO:0000313" key="8">
    <source>
        <dbReference type="EMBL" id="KXI29985.1"/>
    </source>
</evidence>
<dbReference type="SMART" id="SM00267">
    <property type="entry name" value="GGDEF"/>
    <property type="match status" value="1"/>
</dbReference>
<dbReference type="PANTHER" id="PTHR45138">
    <property type="entry name" value="REGULATORY COMPONENTS OF SENSORY TRANSDUCTION SYSTEM"/>
    <property type="match status" value="1"/>
</dbReference>
<comment type="catalytic activity">
    <reaction evidence="3">
        <text>2 GTP = 3',3'-c-di-GMP + 2 diphosphate</text>
        <dbReference type="Rhea" id="RHEA:24898"/>
        <dbReference type="ChEBI" id="CHEBI:33019"/>
        <dbReference type="ChEBI" id="CHEBI:37565"/>
        <dbReference type="ChEBI" id="CHEBI:58805"/>
        <dbReference type="EC" id="2.7.7.65"/>
    </reaction>
</comment>
<dbReference type="Gene3D" id="3.40.190.10">
    <property type="entry name" value="Periplasmic binding protein-like II"/>
    <property type="match status" value="2"/>
</dbReference>
<dbReference type="CDD" id="cd01949">
    <property type="entry name" value="GGDEF"/>
    <property type="match status" value="1"/>
</dbReference>
<dbReference type="PROSITE" id="PS50887">
    <property type="entry name" value="GGDEF"/>
    <property type="match status" value="1"/>
</dbReference>
<protein>
    <recommendedName>
        <fullName evidence="2">diguanylate cyclase</fullName>
        <ecNumber evidence="2">2.7.7.65</ecNumber>
    </recommendedName>
</protein>
<keyword evidence="5" id="KW-0472">Membrane</keyword>
<sequence length="505" mass="57650">MIIKRSISVSTKLYTPICLVLFMCQLVIFSPHVLAANASTATSEEFAYPTVTYCIDPDWMPYEAIRNNQHVGMSSDYIIYIGVLAELDFQLVKTKSWSESLEKLKSGECQVASMLNRSPERERYLRFTQPFFVGPNVLVSNVEQAFFQGYENIGTQVVGAVAQYRQAEYIDNYYPHINLKLVENELAGLRLLADGDIDLFVGSLLSVNALIQKSGFSNLRIAGLAEPQDQLSMAVSNDDIELLNKLNVAISELPEWVHADIYKQWNNVRVIEEVDYRYFWIATSVFLCIIILGVWRQLLVSRYNKKLTLKNQQLQTLQKELLENNQRLEFMSVRDPLTNMYNRHFMQDRAAQEKQVSQRKNLPVCLLLIDIDFFKAVNDQFGHSAGDAVLVELATLICSTIRNMDVAARWGGEEFIVLCPKTTLGEAIYLAKRLKNQIRQHEFTEVGRMTCSFGVAEYLGPESFVDWFDRTDKALYAAKNTGRDRIHASCVELTEKTESEKLDSV</sequence>
<keyword evidence="4" id="KW-0175">Coiled coil</keyword>
<dbReference type="EMBL" id="LSNE01000003">
    <property type="protein sequence ID" value="KXI29985.1"/>
    <property type="molecule type" value="Genomic_DNA"/>
</dbReference>
<dbReference type="SUPFAM" id="SSF55073">
    <property type="entry name" value="Nucleotide cyclase"/>
    <property type="match status" value="1"/>
</dbReference>
<dbReference type="SUPFAM" id="SSF53850">
    <property type="entry name" value="Periplasmic binding protein-like II"/>
    <property type="match status" value="1"/>
</dbReference>
<keyword evidence="5" id="KW-1133">Transmembrane helix</keyword>
<dbReference type="OrthoDB" id="9180959at2"/>
<name>A0A136A416_9ALTE</name>
<evidence type="ECO:0000256" key="6">
    <source>
        <dbReference type="SAM" id="SignalP"/>
    </source>
</evidence>
<evidence type="ECO:0000256" key="3">
    <source>
        <dbReference type="ARBA" id="ARBA00034247"/>
    </source>
</evidence>
<dbReference type="Gene3D" id="3.30.70.270">
    <property type="match status" value="1"/>
</dbReference>
<keyword evidence="6" id="KW-0732">Signal</keyword>
<organism evidence="8 9">
    <name type="scientific">Paraglaciecola hydrolytica</name>
    <dbReference type="NCBI Taxonomy" id="1799789"/>
    <lineage>
        <taxon>Bacteria</taxon>
        <taxon>Pseudomonadati</taxon>
        <taxon>Pseudomonadota</taxon>
        <taxon>Gammaproteobacteria</taxon>
        <taxon>Alteromonadales</taxon>
        <taxon>Alteromonadaceae</taxon>
        <taxon>Paraglaciecola</taxon>
    </lineage>
</organism>
<evidence type="ECO:0000256" key="1">
    <source>
        <dbReference type="ARBA" id="ARBA00001946"/>
    </source>
</evidence>
<dbReference type="Pfam" id="PF00497">
    <property type="entry name" value="SBP_bac_3"/>
    <property type="match status" value="1"/>
</dbReference>
<dbReference type="InterPro" id="IPR029787">
    <property type="entry name" value="Nucleotide_cyclase"/>
</dbReference>
<dbReference type="Proteomes" id="UP000070299">
    <property type="component" value="Unassembled WGS sequence"/>
</dbReference>
<evidence type="ECO:0000256" key="4">
    <source>
        <dbReference type="SAM" id="Coils"/>
    </source>
</evidence>
<dbReference type="CDD" id="cd13708">
    <property type="entry name" value="PBP2_BvgS_like_1"/>
    <property type="match status" value="1"/>
</dbReference>
<evidence type="ECO:0000313" key="9">
    <source>
        <dbReference type="Proteomes" id="UP000070299"/>
    </source>
</evidence>
<dbReference type="SMART" id="SM00062">
    <property type="entry name" value="PBPb"/>
    <property type="match status" value="1"/>
</dbReference>
<gene>
    <name evidence="8" type="ORF">AX660_08215</name>
</gene>
<keyword evidence="5" id="KW-0812">Transmembrane</keyword>
<dbReference type="NCBIfam" id="TIGR00254">
    <property type="entry name" value="GGDEF"/>
    <property type="match status" value="1"/>
</dbReference>
<dbReference type="GO" id="GO:0052621">
    <property type="term" value="F:diguanylate cyclase activity"/>
    <property type="evidence" value="ECO:0007669"/>
    <property type="project" value="UniProtKB-EC"/>
</dbReference>
<keyword evidence="9" id="KW-1185">Reference proteome</keyword>
<dbReference type="InterPro" id="IPR043128">
    <property type="entry name" value="Rev_trsase/Diguanyl_cyclase"/>
</dbReference>
<proteinExistence type="predicted"/>
<feature type="coiled-coil region" evidence="4">
    <location>
        <begin position="300"/>
        <end position="327"/>
    </location>
</feature>
<dbReference type="FunFam" id="3.30.70.270:FF:000001">
    <property type="entry name" value="Diguanylate cyclase domain protein"/>
    <property type="match status" value="1"/>
</dbReference>
<evidence type="ECO:0000256" key="5">
    <source>
        <dbReference type="SAM" id="Phobius"/>
    </source>
</evidence>
<evidence type="ECO:0000259" key="7">
    <source>
        <dbReference type="PROSITE" id="PS50887"/>
    </source>
</evidence>
<feature type="transmembrane region" description="Helical" evidence="5">
    <location>
        <begin position="278"/>
        <end position="295"/>
    </location>
</feature>
<feature type="chain" id="PRO_5007469390" description="diguanylate cyclase" evidence="6">
    <location>
        <begin position="36"/>
        <end position="505"/>
    </location>
</feature>
<accession>A0A136A416</accession>
<dbReference type="EC" id="2.7.7.65" evidence="2"/>
<dbReference type="GO" id="GO:0043709">
    <property type="term" value="P:cell adhesion involved in single-species biofilm formation"/>
    <property type="evidence" value="ECO:0007669"/>
    <property type="project" value="TreeGrafter"/>
</dbReference>
<feature type="signal peptide" evidence="6">
    <location>
        <begin position="1"/>
        <end position="35"/>
    </location>
</feature>
<dbReference type="STRING" id="1799789.AX660_08215"/>
<evidence type="ECO:0000256" key="2">
    <source>
        <dbReference type="ARBA" id="ARBA00012528"/>
    </source>
</evidence>
<comment type="cofactor">
    <cofactor evidence="1">
        <name>Mg(2+)</name>
        <dbReference type="ChEBI" id="CHEBI:18420"/>
    </cofactor>
</comment>
<dbReference type="AlphaFoldDB" id="A0A136A416"/>
<comment type="caution">
    <text evidence="8">The sequence shown here is derived from an EMBL/GenBank/DDBJ whole genome shotgun (WGS) entry which is preliminary data.</text>
</comment>
<dbReference type="GO" id="GO:0005886">
    <property type="term" value="C:plasma membrane"/>
    <property type="evidence" value="ECO:0007669"/>
    <property type="project" value="TreeGrafter"/>
</dbReference>
<dbReference type="GO" id="GO:1902201">
    <property type="term" value="P:negative regulation of bacterial-type flagellum-dependent cell motility"/>
    <property type="evidence" value="ECO:0007669"/>
    <property type="project" value="TreeGrafter"/>
</dbReference>
<feature type="domain" description="GGDEF" evidence="7">
    <location>
        <begin position="362"/>
        <end position="491"/>
    </location>
</feature>
<reference evidence="9" key="1">
    <citation type="submission" date="2016-02" db="EMBL/GenBank/DDBJ databases">
        <authorList>
            <person name="Schultz-Johansen M."/>
            <person name="Glaring M.A."/>
            <person name="Bech P.K."/>
            <person name="Stougaard P."/>
        </authorList>
    </citation>
    <scope>NUCLEOTIDE SEQUENCE [LARGE SCALE GENOMIC DNA]</scope>
    <source>
        <strain evidence="9">S66</strain>
    </source>
</reference>
<dbReference type="Pfam" id="PF00990">
    <property type="entry name" value="GGDEF"/>
    <property type="match status" value="1"/>
</dbReference>
<dbReference type="PANTHER" id="PTHR45138:SF9">
    <property type="entry name" value="DIGUANYLATE CYCLASE DGCM-RELATED"/>
    <property type="match status" value="1"/>
</dbReference>
<dbReference type="InterPro" id="IPR001638">
    <property type="entry name" value="Solute-binding_3/MltF_N"/>
</dbReference>
<dbReference type="InterPro" id="IPR000160">
    <property type="entry name" value="GGDEF_dom"/>
</dbReference>